<keyword evidence="3" id="KW-1185">Reference proteome</keyword>
<evidence type="ECO:0000313" key="3">
    <source>
        <dbReference type="Proteomes" id="UP000294933"/>
    </source>
</evidence>
<reference evidence="2 3" key="1">
    <citation type="submission" date="2018-06" db="EMBL/GenBank/DDBJ databases">
        <title>A transcriptomic atlas of mushroom development highlights an independent origin of complex multicellularity.</title>
        <authorList>
            <consortium name="DOE Joint Genome Institute"/>
            <person name="Krizsan K."/>
            <person name="Almasi E."/>
            <person name="Merenyi Z."/>
            <person name="Sahu N."/>
            <person name="Viragh M."/>
            <person name="Koszo T."/>
            <person name="Mondo S."/>
            <person name="Kiss B."/>
            <person name="Balint B."/>
            <person name="Kues U."/>
            <person name="Barry K."/>
            <person name="Hegedus J.C."/>
            <person name="Henrissat B."/>
            <person name="Johnson J."/>
            <person name="Lipzen A."/>
            <person name="Ohm R."/>
            <person name="Nagy I."/>
            <person name="Pangilinan J."/>
            <person name="Yan J."/>
            <person name="Xiong Y."/>
            <person name="Grigoriev I.V."/>
            <person name="Hibbett D.S."/>
            <person name="Nagy L.G."/>
        </authorList>
    </citation>
    <scope>NUCLEOTIDE SEQUENCE [LARGE SCALE GENOMIC DNA]</scope>
    <source>
        <strain evidence="2 3">SZMC22713</strain>
    </source>
</reference>
<dbReference type="EMBL" id="ML170445">
    <property type="protein sequence ID" value="TDL13862.1"/>
    <property type="molecule type" value="Genomic_DNA"/>
</dbReference>
<feature type="compositionally biased region" description="Basic and acidic residues" evidence="1">
    <location>
        <begin position="281"/>
        <end position="290"/>
    </location>
</feature>
<evidence type="ECO:0000256" key="1">
    <source>
        <dbReference type="SAM" id="MobiDB-lite"/>
    </source>
</evidence>
<evidence type="ECO:0000313" key="2">
    <source>
        <dbReference type="EMBL" id="TDL13862.1"/>
    </source>
</evidence>
<sequence>MDATTILFDSVFADLAPPVVFEPIEGGTQSCWSCWQWFWQWRSGVVVNARDNTSSIFRETLHPASKLVVGYLQEAGRFKLKEERAVCPALGFTRLFPGHSVGPAVQPPTLKMADALDLPPPSYQFLKVTKLLPTADNIPLDGPLTPQQLADLGSRVTGLCVTRLKPFPIPPPASGTYTYFMVTRGAEIGLYNDPAFSSWRDAFAAWVQFLDETFGVGVEPGLWVRAFCPEMLDFAQKAAESKAVREFIMRDIEEKLANEQEEPGDVDAAESDTASCPTSDEMAHQGKDEDNGVDDDDLLFHYVVLVGVKPGVYGSRERAHSAVGSDGRLLAFDALNEADRFFVSRYMRGEVRPTSTRRFL</sequence>
<feature type="compositionally biased region" description="Acidic residues" evidence="1">
    <location>
        <begin position="259"/>
        <end position="270"/>
    </location>
</feature>
<gene>
    <name evidence="2" type="ORF">BD410DRAFT_810195</name>
</gene>
<protein>
    <submittedName>
        <fullName evidence="2">Uncharacterized protein</fullName>
    </submittedName>
</protein>
<feature type="region of interest" description="Disordered" evidence="1">
    <location>
        <begin position="258"/>
        <end position="291"/>
    </location>
</feature>
<accession>A0A4Y7PG87</accession>
<dbReference type="VEuPathDB" id="FungiDB:BD410DRAFT_810195"/>
<organism evidence="2 3">
    <name type="scientific">Rickenella mellea</name>
    <dbReference type="NCBI Taxonomy" id="50990"/>
    <lineage>
        <taxon>Eukaryota</taxon>
        <taxon>Fungi</taxon>
        <taxon>Dikarya</taxon>
        <taxon>Basidiomycota</taxon>
        <taxon>Agaricomycotina</taxon>
        <taxon>Agaricomycetes</taxon>
        <taxon>Hymenochaetales</taxon>
        <taxon>Rickenellaceae</taxon>
        <taxon>Rickenella</taxon>
    </lineage>
</organism>
<dbReference type="Proteomes" id="UP000294933">
    <property type="component" value="Unassembled WGS sequence"/>
</dbReference>
<dbReference type="AlphaFoldDB" id="A0A4Y7PG87"/>
<proteinExistence type="predicted"/>
<name>A0A4Y7PG87_9AGAM</name>